<protein>
    <recommendedName>
        <fullName evidence="3">Outer membrane protein beta-barrel domain-containing protein</fullName>
    </recommendedName>
</protein>
<reference evidence="2" key="1">
    <citation type="journal article" date="2019" name="Int. J. Syst. Evol. Microbiol.">
        <title>The Global Catalogue of Microorganisms (GCM) 10K type strain sequencing project: providing services to taxonomists for standard genome sequencing and annotation.</title>
        <authorList>
            <consortium name="The Broad Institute Genomics Platform"/>
            <consortium name="The Broad Institute Genome Sequencing Center for Infectious Disease"/>
            <person name="Wu L."/>
            <person name="Ma J."/>
        </authorList>
    </citation>
    <scope>NUCLEOTIDE SEQUENCE [LARGE SCALE GENOMIC DNA]</scope>
    <source>
        <strain evidence="2">JCM 16722</strain>
    </source>
</reference>
<name>A0ABP7ZYP6_9SPHI</name>
<evidence type="ECO:0008006" key="3">
    <source>
        <dbReference type="Google" id="ProtNLM"/>
    </source>
</evidence>
<evidence type="ECO:0000313" key="2">
    <source>
        <dbReference type="Proteomes" id="UP001500167"/>
    </source>
</evidence>
<keyword evidence="2" id="KW-1185">Reference proteome</keyword>
<organism evidence="1 2">
    <name type="scientific">Sphingobacterium ginsenosidimutans</name>
    <dbReference type="NCBI Taxonomy" id="687845"/>
    <lineage>
        <taxon>Bacteria</taxon>
        <taxon>Pseudomonadati</taxon>
        <taxon>Bacteroidota</taxon>
        <taxon>Sphingobacteriia</taxon>
        <taxon>Sphingobacteriales</taxon>
        <taxon>Sphingobacteriaceae</taxon>
        <taxon>Sphingobacterium</taxon>
    </lineage>
</organism>
<evidence type="ECO:0000313" key="1">
    <source>
        <dbReference type="EMBL" id="GAA4173731.1"/>
    </source>
</evidence>
<sequence length="70" mass="7579">MQKQPALQAPGLELGSGLSTVGSICGPQDEYSSLVPHWLDADNVNVSAATAVINKNRFNNKIFITFNFNK</sequence>
<dbReference type="EMBL" id="BAAAZK010000003">
    <property type="protein sequence ID" value="GAA4173731.1"/>
    <property type="molecule type" value="Genomic_DNA"/>
</dbReference>
<proteinExistence type="predicted"/>
<comment type="caution">
    <text evidence="1">The sequence shown here is derived from an EMBL/GenBank/DDBJ whole genome shotgun (WGS) entry which is preliminary data.</text>
</comment>
<accession>A0ABP7ZYP6</accession>
<dbReference type="Proteomes" id="UP001500167">
    <property type="component" value="Unassembled WGS sequence"/>
</dbReference>
<gene>
    <name evidence="1" type="ORF">GCM10022218_17060</name>
</gene>